<reference evidence="5 6" key="1">
    <citation type="submission" date="2020-08" db="EMBL/GenBank/DDBJ databases">
        <title>Novel species isolated from subtropical streams in China.</title>
        <authorList>
            <person name="Lu H."/>
        </authorList>
    </citation>
    <scope>NUCLEOTIDE SEQUENCE [LARGE SCALE GENOMIC DNA]</scope>
    <source>
        <strain evidence="5 6">CY18W</strain>
    </source>
</reference>
<keyword evidence="6" id="KW-1185">Reference proteome</keyword>
<name>A0ABR6ZKJ9_9BURK</name>
<dbReference type="Gene3D" id="1.20.58.300">
    <property type="entry name" value="FlgN-like"/>
    <property type="match status" value="1"/>
</dbReference>
<keyword evidence="5" id="KW-0966">Cell projection</keyword>
<evidence type="ECO:0000256" key="4">
    <source>
        <dbReference type="SAM" id="MobiDB-lite"/>
    </source>
</evidence>
<evidence type="ECO:0000313" key="6">
    <source>
        <dbReference type="Proteomes" id="UP000650424"/>
    </source>
</evidence>
<organism evidence="5 6">
    <name type="scientific">Undibacterium hunanense</name>
    <dbReference type="NCBI Taxonomy" id="2762292"/>
    <lineage>
        <taxon>Bacteria</taxon>
        <taxon>Pseudomonadati</taxon>
        <taxon>Pseudomonadota</taxon>
        <taxon>Betaproteobacteria</taxon>
        <taxon>Burkholderiales</taxon>
        <taxon>Oxalobacteraceae</taxon>
        <taxon>Undibacterium</taxon>
    </lineage>
</organism>
<proteinExistence type="inferred from homology"/>
<evidence type="ECO:0000256" key="1">
    <source>
        <dbReference type="ARBA" id="ARBA00002397"/>
    </source>
</evidence>
<evidence type="ECO:0000256" key="2">
    <source>
        <dbReference type="ARBA" id="ARBA00007703"/>
    </source>
</evidence>
<evidence type="ECO:0000256" key="3">
    <source>
        <dbReference type="ARBA" id="ARBA00022795"/>
    </source>
</evidence>
<evidence type="ECO:0000313" key="5">
    <source>
        <dbReference type="EMBL" id="MBC3916412.1"/>
    </source>
</evidence>
<dbReference type="SUPFAM" id="SSF140566">
    <property type="entry name" value="FlgN-like"/>
    <property type="match status" value="1"/>
</dbReference>
<accession>A0ABR6ZKJ9</accession>
<dbReference type="RefSeq" id="WP_186945633.1">
    <property type="nucleotide sequence ID" value="NZ_JACOGF010000001.1"/>
</dbReference>
<gene>
    <name evidence="5" type="ORF">H8L32_02825</name>
</gene>
<dbReference type="EMBL" id="JACOGF010000001">
    <property type="protein sequence ID" value="MBC3916412.1"/>
    <property type="molecule type" value="Genomic_DNA"/>
</dbReference>
<feature type="region of interest" description="Disordered" evidence="4">
    <location>
        <begin position="142"/>
        <end position="167"/>
    </location>
</feature>
<protein>
    <submittedName>
        <fullName evidence="5">Flagellar protein FlgN</fullName>
    </submittedName>
</protein>
<comment type="function">
    <text evidence="1">Required for the efficient initiation of filament assembly.</text>
</comment>
<dbReference type="InterPro" id="IPR007809">
    <property type="entry name" value="FlgN-like"/>
</dbReference>
<keyword evidence="5" id="KW-0969">Cilium</keyword>
<dbReference type="InterPro" id="IPR036679">
    <property type="entry name" value="FlgN-like_sf"/>
</dbReference>
<dbReference type="Pfam" id="PF05130">
    <property type="entry name" value="FlgN"/>
    <property type="match status" value="1"/>
</dbReference>
<keyword evidence="5" id="KW-0282">Flagellum</keyword>
<dbReference type="Proteomes" id="UP000650424">
    <property type="component" value="Unassembled WGS sequence"/>
</dbReference>
<comment type="similarity">
    <text evidence="2">Belongs to the FlgN family.</text>
</comment>
<sequence length="167" mass="18191">MNPTSSGHTAIEQCLKEEVVTMSSLAELLKKEQSALVDSDVNLLNDYTQSKGQLVGKMSELEKKRNAFLTQLGYRADLDGMNAYLQQADSVDNAPNATLYWDQLLQLSMQAKEDNKTNGLLINRRLAQSQAMLSVLQQGNQAASSPMYGPNGQSTIKGTSGKGYIAT</sequence>
<keyword evidence="3" id="KW-1005">Bacterial flagellum biogenesis</keyword>
<comment type="caution">
    <text evidence="5">The sequence shown here is derived from an EMBL/GenBank/DDBJ whole genome shotgun (WGS) entry which is preliminary data.</text>
</comment>